<gene>
    <name evidence="2" type="ORF">WI372_08750</name>
</gene>
<dbReference type="SUPFAM" id="SSF48452">
    <property type="entry name" value="TPR-like"/>
    <property type="match status" value="1"/>
</dbReference>
<protein>
    <recommendedName>
        <fullName evidence="4">RagB/SusD family nutrient uptake outer membrane protein</fullName>
    </recommendedName>
</protein>
<feature type="signal peptide" evidence="1">
    <location>
        <begin position="1"/>
        <end position="26"/>
    </location>
</feature>
<evidence type="ECO:0000256" key="1">
    <source>
        <dbReference type="SAM" id="SignalP"/>
    </source>
</evidence>
<organism evidence="2 3">
    <name type="scientific">Gaopeijia maritima</name>
    <dbReference type="NCBI Taxonomy" id="3119007"/>
    <lineage>
        <taxon>Bacteria</taxon>
        <taxon>Pseudomonadati</taxon>
        <taxon>Gemmatimonadota</taxon>
        <taxon>Longimicrobiia</taxon>
        <taxon>Gaopeijiales</taxon>
        <taxon>Gaopeijiaceae</taxon>
        <taxon>Gaopeijia</taxon>
    </lineage>
</organism>
<name>A0ABU9E8K1_9BACT</name>
<dbReference type="Gene3D" id="1.25.40.390">
    <property type="match status" value="2"/>
</dbReference>
<proteinExistence type="predicted"/>
<evidence type="ECO:0000313" key="3">
    <source>
        <dbReference type="Proteomes" id="UP001484239"/>
    </source>
</evidence>
<evidence type="ECO:0000313" key="2">
    <source>
        <dbReference type="EMBL" id="MEK9501063.1"/>
    </source>
</evidence>
<dbReference type="InterPro" id="IPR011990">
    <property type="entry name" value="TPR-like_helical_dom_sf"/>
</dbReference>
<dbReference type="PROSITE" id="PS51257">
    <property type="entry name" value="PROKAR_LIPOPROTEIN"/>
    <property type="match status" value="1"/>
</dbReference>
<dbReference type="EMBL" id="JBBHLI010000004">
    <property type="protein sequence ID" value="MEK9501063.1"/>
    <property type="molecule type" value="Genomic_DNA"/>
</dbReference>
<accession>A0ABU9E8K1</accession>
<keyword evidence="3" id="KW-1185">Reference proteome</keyword>
<dbReference type="RefSeq" id="WP_405277076.1">
    <property type="nucleotide sequence ID" value="NZ_CP144380.1"/>
</dbReference>
<feature type="chain" id="PRO_5046748906" description="RagB/SusD family nutrient uptake outer membrane protein" evidence="1">
    <location>
        <begin position="27"/>
        <end position="532"/>
    </location>
</feature>
<sequence length="532" mass="59173">MRRLNRGPLRFLAGLTALVGVSFLGACQDLDIVNPNQPDRERAITNPADVEALVIGSWPLYWGRTMTSSSSYNSMPTIADVMTATYANNASLKLSSEPRVAFQNSQTAEEHGIARYQWYDWYELVSNANDALIAMDEGLEIIDETTGLNTTTQTRAMAKLFQGAGLGYIATLFDQMVVATEETDIEQADALALKPYTEGIEQAVASLEEAAALAGQVGEWYNGGSWATLWEGIPEVTSEMVQRVAYSHAARLMILSARGPEESAQLDWTRIRSWIDQGIQEDWVHGVSQQGQRARYWYRYRNSNTTFQGRSDYYFIGQADVSGNYQAWIDTPITERERFLITTPDRRITGDTPTSSGTYFEYVEDSRGLRPERGLYHFSYYQADRYPEPNSSYLMGSVPLYTVDEMNLYRALAAFRTGDLAGAAEYANLTRVANGGLPPLTASGVPEAADCVPQTKEGACGSLEQAIQYEFLVELQLLNMLYPYLTRRNFGTLTPGTFTQLPVPARELETLGLDIYTFGGPNGESSAGPFRW</sequence>
<comment type="caution">
    <text evidence="2">The sequence shown here is derived from an EMBL/GenBank/DDBJ whole genome shotgun (WGS) entry which is preliminary data.</text>
</comment>
<keyword evidence="1" id="KW-0732">Signal</keyword>
<reference evidence="2 3" key="1">
    <citation type="submission" date="2024-02" db="EMBL/GenBank/DDBJ databases">
        <title>A novel Gemmatimonadota bacterium.</title>
        <authorList>
            <person name="Du Z.-J."/>
            <person name="Ye Y.-Q."/>
        </authorList>
    </citation>
    <scope>NUCLEOTIDE SEQUENCE [LARGE SCALE GENOMIC DNA]</scope>
    <source>
        <strain evidence="2 3">DH-20</strain>
    </source>
</reference>
<evidence type="ECO:0008006" key="4">
    <source>
        <dbReference type="Google" id="ProtNLM"/>
    </source>
</evidence>
<dbReference type="Proteomes" id="UP001484239">
    <property type="component" value="Unassembled WGS sequence"/>
</dbReference>